<proteinExistence type="predicted"/>
<keyword evidence="1" id="KW-1133">Transmembrane helix</keyword>
<feature type="transmembrane region" description="Helical" evidence="1">
    <location>
        <begin position="6"/>
        <end position="29"/>
    </location>
</feature>
<keyword evidence="3" id="KW-1185">Reference proteome</keyword>
<keyword evidence="1" id="KW-0472">Membrane</keyword>
<evidence type="ECO:0000313" key="2">
    <source>
        <dbReference type="EMBL" id="KRZ02854.1"/>
    </source>
</evidence>
<feature type="transmembrane region" description="Helical" evidence="1">
    <location>
        <begin position="105"/>
        <end position="125"/>
    </location>
</feature>
<accession>A0A0V1GXM4</accession>
<comment type="caution">
    <text evidence="2">The sequence shown here is derived from an EMBL/GenBank/DDBJ whole genome shotgun (WGS) entry which is preliminary data.</text>
</comment>
<organism evidence="2 3">
    <name type="scientific">Trichinella zimbabwensis</name>
    <dbReference type="NCBI Taxonomy" id="268475"/>
    <lineage>
        <taxon>Eukaryota</taxon>
        <taxon>Metazoa</taxon>
        <taxon>Ecdysozoa</taxon>
        <taxon>Nematoda</taxon>
        <taxon>Enoplea</taxon>
        <taxon>Dorylaimia</taxon>
        <taxon>Trichinellida</taxon>
        <taxon>Trichinellidae</taxon>
        <taxon>Trichinella</taxon>
    </lineage>
</organism>
<dbReference type="EMBL" id="JYDP01000214">
    <property type="protein sequence ID" value="KRZ02854.1"/>
    <property type="molecule type" value="Genomic_DNA"/>
</dbReference>
<evidence type="ECO:0000256" key="1">
    <source>
        <dbReference type="SAM" id="Phobius"/>
    </source>
</evidence>
<dbReference type="AlphaFoldDB" id="A0A0V1GXM4"/>
<sequence>MTLQRGGTALQRCISYCVIFSFAMSPLFYSRKKVNKKKPTEDYSSSFLSACILSTSGCDLNEFRRPNFRCASKLTDWYVSISKCPTENRASKPACIHTINNARSLLIVVLLVLLCCLSSKCVNRIGDFLIY</sequence>
<keyword evidence="1" id="KW-0812">Transmembrane</keyword>
<gene>
    <name evidence="2" type="ORF">T11_14122</name>
</gene>
<dbReference type="Proteomes" id="UP000055024">
    <property type="component" value="Unassembled WGS sequence"/>
</dbReference>
<name>A0A0V1GXM4_9BILA</name>
<evidence type="ECO:0000313" key="3">
    <source>
        <dbReference type="Proteomes" id="UP000055024"/>
    </source>
</evidence>
<protein>
    <submittedName>
        <fullName evidence="2">Uncharacterized protein</fullName>
    </submittedName>
</protein>
<reference evidence="2 3" key="1">
    <citation type="submission" date="2015-01" db="EMBL/GenBank/DDBJ databases">
        <title>Evolution of Trichinella species and genotypes.</title>
        <authorList>
            <person name="Korhonen P.K."/>
            <person name="Edoardo P."/>
            <person name="Giuseppe L.R."/>
            <person name="Gasser R.B."/>
        </authorList>
    </citation>
    <scope>NUCLEOTIDE SEQUENCE [LARGE SCALE GENOMIC DNA]</scope>
    <source>
        <strain evidence="2">ISS1029</strain>
    </source>
</reference>